<evidence type="ECO:0000256" key="1">
    <source>
        <dbReference type="ARBA" id="ARBA00006484"/>
    </source>
</evidence>
<sequence length="230" mass="24266">MDGKTVVVTGASRGIGRAVAREFADAGAHVVLCAREQSAVNEVADEITGSGGKAGGFRADVRDEYDVERLMEQAARIHGPIDVLVANAAINHGAPGEMPLHEESYSRFDDTMRTNVRGVFTTVTEAVPHLAEDARILVPSGSIAREAKPGMGSYAVSKAGAEALVRGFAVDLDATVLTVDPGYVATDLSGGQGRDPADVAPMFRWAATDADPEEFDGEVVDLKAWKRATR</sequence>
<evidence type="ECO:0000313" key="4">
    <source>
        <dbReference type="EMBL" id="MFC5366880.1"/>
    </source>
</evidence>
<evidence type="ECO:0000313" key="5">
    <source>
        <dbReference type="Proteomes" id="UP001596201"/>
    </source>
</evidence>
<dbReference type="InterPro" id="IPR057326">
    <property type="entry name" value="KR_dom"/>
</dbReference>
<feature type="domain" description="Ketoreductase" evidence="3">
    <location>
        <begin position="4"/>
        <end position="202"/>
    </location>
</feature>
<comment type="caution">
    <text evidence="4">The sequence shown here is derived from an EMBL/GenBank/DDBJ whole genome shotgun (WGS) entry which is preliminary data.</text>
</comment>
<dbReference type="InterPro" id="IPR036291">
    <property type="entry name" value="NAD(P)-bd_dom_sf"/>
</dbReference>
<dbReference type="Gene3D" id="3.40.50.720">
    <property type="entry name" value="NAD(P)-binding Rossmann-like Domain"/>
    <property type="match status" value="1"/>
</dbReference>
<reference evidence="4 5" key="1">
    <citation type="journal article" date="2019" name="Int. J. Syst. Evol. Microbiol.">
        <title>The Global Catalogue of Microorganisms (GCM) 10K type strain sequencing project: providing services to taxonomists for standard genome sequencing and annotation.</title>
        <authorList>
            <consortium name="The Broad Institute Genomics Platform"/>
            <consortium name="The Broad Institute Genome Sequencing Center for Infectious Disease"/>
            <person name="Wu L."/>
            <person name="Ma J."/>
        </authorList>
    </citation>
    <scope>NUCLEOTIDE SEQUENCE [LARGE SCALE GENOMIC DNA]</scope>
    <source>
        <strain evidence="4 5">CGMCC 1.12237</strain>
    </source>
</reference>
<dbReference type="RefSeq" id="WP_227227786.1">
    <property type="nucleotide sequence ID" value="NZ_JAJCVJ010000001.1"/>
</dbReference>
<organism evidence="4 5">
    <name type="scientific">Salinirubrum litoreum</name>
    <dbReference type="NCBI Taxonomy" id="1126234"/>
    <lineage>
        <taxon>Archaea</taxon>
        <taxon>Methanobacteriati</taxon>
        <taxon>Methanobacteriota</taxon>
        <taxon>Stenosarchaea group</taxon>
        <taxon>Halobacteria</taxon>
        <taxon>Halobacteriales</taxon>
        <taxon>Haloferacaceae</taxon>
        <taxon>Salinirubrum</taxon>
    </lineage>
</organism>
<dbReference type="GO" id="GO:0016491">
    <property type="term" value="F:oxidoreductase activity"/>
    <property type="evidence" value="ECO:0007669"/>
    <property type="project" value="UniProtKB-KW"/>
</dbReference>
<evidence type="ECO:0000256" key="2">
    <source>
        <dbReference type="ARBA" id="ARBA00023002"/>
    </source>
</evidence>
<dbReference type="SUPFAM" id="SSF51735">
    <property type="entry name" value="NAD(P)-binding Rossmann-fold domains"/>
    <property type="match status" value="1"/>
</dbReference>
<dbReference type="Proteomes" id="UP001596201">
    <property type="component" value="Unassembled WGS sequence"/>
</dbReference>
<protein>
    <submittedName>
        <fullName evidence="4">SDR family NAD(P)-dependent oxidoreductase</fullName>
        <ecNumber evidence="4">1.1.1.-</ecNumber>
    </submittedName>
</protein>
<comment type="similarity">
    <text evidence="1">Belongs to the short-chain dehydrogenases/reductases (SDR) family.</text>
</comment>
<name>A0ABD5RAF4_9EURY</name>
<gene>
    <name evidence="4" type="ORF">ACFPJ5_07995</name>
</gene>
<proteinExistence type="inferred from homology"/>
<dbReference type="AlphaFoldDB" id="A0ABD5RAF4"/>
<dbReference type="EMBL" id="JBHSKX010000001">
    <property type="protein sequence ID" value="MFC5366880.1"/>
    <property type="molecule type" value="Genomic_DNA"/>
</dbReference>
<keyword evidence="2 4" id="KW-0560">Oxidoreductase</keyword>
<keyword evidence="5" id="KW-1185">Reference proteome</keyword>
<dbReference type="SMART" id="SM00822">
    <property type="entry name" value="PKS_KR"/>
    <property type="match status" value="1"/>
</dbReference>
<dbReference type="CDD" id="cd05233">
    <property type="entry name" value="SDR_c"/>
    <property type="match status" value="1"/>
</dbReference>
<dbReference type="PANTHER" id="PTHR43669">
    <property type="entry name" value="5-KETO-D-GLUCONATE 5-REDUCTASE"/>
    <property type="match status" value="1"/>
</dbReference>
<dbReference type="PANTHER" id="PTHR43669:SF3">
    <property type="entry name" value="ALCOHOL DEHYDROGENASE, PUTATIVE (AFU_ORTHOLOGUE AFUA_3G03445)-RELATED"/>
    <property type="match status" value="1"/>
</dbReference>
<dbReference type="Pfam" id="PF00106">
    <property type="entry name" value="adh_short"/>
    <property type="match status" value="1"/>
</dbReference>
<dbReference type="EC" id="1.1.1.-" evidence="4"/>
<dbReference type="InterPro" id="IPR002347">
    <property type="entry name" value="SDR_fam"/>
</dbReference>
<dbReference type="PRINTS" id="PR00081">
    <property type="entry name" value="GDHRDH"/>
</dbReference>
<evidence type="ECO:0000259" key="3">
    <source>
        <dbReference type="SMART" id="SM00822"/>
    </source>
</evidence>
<accession>A0ABD5RAF4</accession>